<dbReference type="Proteomes" id="UP001595962">
    <property type="component" value="Unassembled WGS sequence"/>
</dbReference>
<protein>
    <submittedName>
        <fullName evidence="1">Uncharacterized protein</fullName>
    </submittedName>
</protein>
<name>A0ABV9JS21_9GAMM</name>
<proteinExistence type="predicted"/>
<organism evidence="1 2">
    <name type="scientific">Rheinheimera marina</name>
    <dbReference type="NCBI Taxonomy" id="1774958"/>
    <lineage>
        <taxon>Bacteria</taxon>
        <taxon>Pseudomonadati</taxon>
        <taxon>Pseudomonadota</taxon>
        <taxon>Gammaproteobacteria</taxon>
        <taxon>Chromatiales</taxon>
        <taxon>Chromatiaceae</taxon>
        <taxon>Rheinheimera</taxon>
    </lineage>
</organism>
<reference evidence="2" key="1">
    <citation type="journal article" date="2019" name="Int. J. Syst. Evol. Microbiol.">
        <title>The Global Catalogue of Microorganisms (GCM) 10K type strain sequencing project: providing services to taxonomists for standard genome sequencing and annotation.</title>
        <authorList>
            <consortium name="The Broad Institute Genomics Platform"/>
            <consortium name="The Broad Institute Genome Sequencing Center for Infectious Disease"/>
            <person name="Wu L."/>
            <person name="Ma J."/>
        </authorList>
    </citation>
    <scope>NUCLEOTIDE SEQUENCE [LARGE SCALE GENOMIC DNA]</scope>
    <source>
        <strain evidence="2">DT28</strain>
    </source>
</reference>
<gene>
    <name evidence="1" type="ORF">ACFO3I_18530</name>
</gene>
<accession>A0ABV9JS21</accession>
<evidence type="ECO:0000313" key="2">
    <source>
        <dbReference type="Proteomes" id="UP001595962"/>
    </source>
</evidence>
<dbReference type="EMBL" id="JBHSGB010000017">
    <property type="protein sequence ID" value="MFC4657017.1"/>
    <property type="molecule type" value="Genomic_DNA"/>
</dbReference>
<sequence>MGNVLSEAFIALPSLPGDWPNEILLLDAKWLAFHHEINGPITIAKTKFTIDNGLGWRALIADGSNNFVLVSSDELDSTDSYVDLIDLLGHRLIVMPWQSLIIQLDGPAIIQGACFIEYITR</sequence>
<keyword evidence="2" id="KW-1185">Reference proteome</keyword>
<evidence type="ECO:0000313" key="1">
    <source>
        <dbReference type="EMBL" id="MFC4657017.1"/>
    </source>
</evidence>
<comment type="caution">
    <text evidence="1">The sequence shown here is derived from an EMBL/GenBank/DDBJ whole genome shotgun (WGS) entry which is preliminary data.</text>
</comment>
<dbReference type="RefSeq" id="WP_377336616.1">
    <property type="nucleotide sequence ID" value="NZ_JBHSGB010000017.1"/>
</dbReference>